<evidence type="ECO:0000256" key="2">
    <source>
        <dbReference type="ARBA" id="ARBA00008683"/>
    </source>
</evidence>
<name>A0A7V1EIZ8_UNCW3</name>
<feature type="domain" description="Peptidase S49" evidence="7">
    <location>
        <begin position="633"/>
        <end position="792"/>
    </location>
</feature>
<dbReference type="InterPro" id="IPR002142">
    <property type="entry name" value="Peptidase_S49"/>
</dbReference>
<evidence type="ECO:0000256" key="1">
    <source>
        <dbReference type="ARBA" id="ARBA00004370"/>
    </source>
</evidence>
<dbReference type="InterPro" id="IPR004635">
    <property type="entry name" value="Pept_S49_SppA"/>
</dbReference>
<dbReference type="NCBIfam" id="TIGR00706">
    <property type="entry name" value="SppA_dom"/>
    <property type="match status" value="1"/>
</dbReference>
<dbReference type="SUPFAM" id="SSF52096">
    <property type="entry name" value="ClpP/crotonase"/>
    <property type="match status" value="2"/>
</dbReference>
<keyword evidence="6" id="KW-0472">Membrane</keyword>
<dbReference type="Gene3D" id="3.90.226.10">
    <property type="entry name" value="2-enoyl-CoA Hydratase, Chain A, domain 1"/>
    <property type="match status" value="3"/>
</dbReference>
<evidence type="ECO:0000256" key="3">
    <source>
        <dbReference type="ARBA" id="ARBA00022670"/>
    </source>
</evidence>
<dbReference type="InterPro" id="IPR047217">
    <property type="entry name" value="S49_SppA_67K_type_N"/>
</dbReference>
<sequence>MLGLFSLFTPSFYYIKKILKINKNFFVTLNSKLASFNCKGTYKCLTLISISVILKKGGIMKTNRILFAAMLTIFASTYGAIPTFYEHNKFLLASPGAMYVGLYGYDNPALLTYLHQFDLAFIWSDQTNNWNDFDDWMFLTGIPNLGFTINHKESPTGSINRYNLSLGMGDKRQNLGIGYEWSNNDTNILKIGSLTRPVKYLSMGVVGSFASSKGDREIYFDIGFRPLGNEKITFFTDWAIHRDIDIKDSPWSAGFVIEPLSGIRITARYFNDRSFTMGINCSFGRTGFFTQSHFDSNQKCQYNTYGIRLGAYDRNIFESFINKNKNYLELDLQGELKYQRYLFFDQSKTLLSVIKLIEIAKNDPTISGIAINLSGMNISAEMVWELREKLKDFKSHNKHIVVYIDEAGLLDYYLASIADRIVIDPQGGINLQGLLMGRIYFKNALDKLGIGVDEWRYFKYKSAAETFSRDKMSEADREQKQAIIDDIYHTIKNDICLARGFTDERFEQLINTEYSFLPKDAIEKNLVDTLGRWDEVKEIVKSIEGKKKKFVDNHTLTYYHLPKDNYWGDKPKIAVIYGLGECAMDTGIKARGLVKDIEWVTERKDIKAVVFRVDSPGGSALASDIIAEAIKKCQKKKPVIVSQGAVAGSGGYWLSMNGDKIVASPFTITGSIGVIGLWLYNKELKEKLGFSTDFVKAGEHADLGFGFTYPFLGQLPDRNLTESEKQRMENLIKSLYKEFVIKVAEGRNKTPDEIENIAQGRVWSGVKGKEIGLVDVIGGLETAIMNAKKNAHIPENEDITIIELPKPQPFAPDLFQPKIINTNKEYNEFIRYLQFLAEHNGEALLIMPIEDFMLKTENYLK</sequence>
<dbReference type="InterPro" id="IPR047272">
    <property type="entry name" value="S49_SppA_C"/>
</dbReference>
<keyword evidence="3" id="KW-0645">Protease</keyword>
<evidence type="ECO:0000256" key="6">
    <source>
        <dbReference type="ARBA" id="ARBA00023136"/>
    </source>
</evidence>
<keyword evidence="4" id="KW-0378">Hydrolase</keyword>
<comment type="caution">
    <text evidence="8">The sequence shown here is derived from an EMBL/GenBank/DDBJ whole genome shotgun (WGS) entry which is preliminary data.</text>
</comment>
<evidence type="ECO:0000313" key="8">
    <source>
        <dbReference type="EMBL" id="HDY60090.1"/>
    </source>
</evidence>
<dbReference type="CDD" id="cd07018">
    <property type="entry name" value="S49_SppA_67K_type"/>
    <property type="match status" value="1"/>
</dbReference>
<feature type="domain" description="Peptidase S49" evidence="7">
    <location>
        <begin position="393"/>
        <end position="539"/>
    </location>
</feature>
<dbReference type="InterPro" id="IPR004634">
    <property type="entry name" value="Pept_S49_pIV"/>
</dbReference>
<comment type="subcellular location">
    <subcellularLocation>
        <location evidence="1">Membrane</location>
    </subcellularLocation>
</comment>
<dbReference type="InterPro" id="IPR029045">
    <property type="entry name" value="ClpP/crotonase-like_dom_sf"/>
</dbReference>
<dbReference type="Pfam" id="PF01343">
    <property type="entry name" value="Peptidase_S49"/>
    <property type="match status" value="2"/>
</dbReference>
<dbReference type="GO" id="GO:0006465">
    <property type="term" value="P:signal peptide processing"/>
    <property type="evidence" value="ECO:0007669"/>
    <property type="project" value="InterPro"/>
</dbReference>
<protein>
    <submittedName>
        <fullName evidence="8">Signal peptide peptidase SppA</fullName>
    </submittedName>
</protein>
<evidence type="ECO:0000256" key="5">
    <source>
        <dbReference type="ARBA" id="ARBA00022825"/>
    </source>
</evidence>
<dbReference type="CDD" id="cd07023">
    <property type="entry name" value="S49_Sppa_N_C"/>
    <property type="match status" value="1"/>
</dbReference>
<dbReference type="PANTHER" id="PTHR33209:SF1">
    <property type="entry name" value="PEPTIDASE S49 DOMAIN-CONTAINING PROTEIN"/>
    <property type="match status" value="1"/>
</dbReference>
<dbReference type="GO" id="GO:0016020">
    <property type="term" value="C:membrane"/>
    <property type="evidence" value="ECO:0007669"/>
    <property type="project" value="UniProtKB-SubCell"/>
</dbReference>
<proteinExistence type="inferred from homology"/>
<comment type="similarity">
    <text evidence="2">Belongs to the peptidase S49 family.</text>
</comment>
<evidence type="ECO:0000259" key="7">
    <source>
        <dbReference type="Pfam" id="PF01343"/>
    </source>
</evidence>
<organism evidence="8">
    <name type="scientific">candidate division WOR-3 bacterium</name>
    <dbReference type="NCBI Taxonomy" id="2052148"/>
    <lineage>
        <taxon>Bacteria</taxon>
        <taxon>Bacteria division WOR-3</taxon>
    </lineage>
</organism>
<dbReference type="GO" id="GO:0008236">
    <property type="term" value="F:serine-type peptidase activity"/>
    <property type="evidence" value="ECO:0007669"/>
    <property type="project" value="UniProtKB-KW"/>
</dbReference>
<dbReference type="EMBL" id="DSKY01000022">
    <property type="protein sequence ID" value="HDY60090.1"/>
    <property type="molecule type" value="Genomic_DNA"/>
</dbReference>
<evidence type="ECO:0000256" key="4">
    <source>
        <dbReference type="ARBA" id="ARBA00022801"/>
    </source>
</evidence>
<keyword evidence="5" id="KW-0720">Serine protease</keyword>
<dbReference type="AlphaFoldDB" id="A0A7V1EIZ8"/>
<dbReference type="PANTHER" id="PTHR33209">
    <property type="entry name" value="PROTEASE 4"/>
    <property type="match status" value="1"/>
</dbReference>
<reference evidence="8" key="1">
    <citation type="journal article" date="2020" name="mSystems">
        <title>Genome- and Community-Level Interaction Insights into Carbon Utilization and Element Cycling Functions of Hydrothermarchaeota in Hydrothermal Sediment.</title>
        <authorList>
            <person name="Zhou Z."/>
            <person name="Liu Y."/>
            <person name="Xu W."/>
            <person name="Pan J."/>
            <person name="Luo Z.H."/>
            <person name="Li M."/>
        </authorList>
    </citation>
    <scope>NUCLEOTIDE SEQUENCE [LARGE SCALE GENOMIC DNA]</scope>
    <source>
        <strain evidence="8">SpSt-258</strain>
    </source>
</reference>
<accession>A0A7V1EIZ8</accession>
<dbReference type="NCBIfam" id="TIGR00705">
    <property type="entry name" value="SppA_67K"/>
    <property type="match status" value="1"/>
</dbReference>
<gene>
    <name evidence="8" type="primary">sppA</name>
    <name evidence="8" type="ORF">ENP86_11195</name>
</gene>